<dbReference type="EMBL" id="QEAP01000265">
    <property type="protein sequence ID" value="TPX71000.1"/>
    <property type="molecule type" value="Genomic_DNA"/>
</dbReference>
<dbReference type="Proteomes" id="UP000320333">
    <property type="component" value="Unassembled WGS sequence"/>
</dbReference>
<dbReference type="AlphaFoldDB" id="A0A507F5U7"/>
<sequence length="244" mass="26470">MKSTGDLLANCVSKIARVLATRDHDESQGDNGSLELSRSASFDTILKVLSQFVGTDPFWQSVVLCSPYSSLVGSLSAPGSALCPTRRGYLFISRLRKSLAIRCVLKAGKEGGFSKSSSETNDTDSRMEEATDYIDDSKVVHALNAVVSQYNVSPASAVYPKLSSRIQVLAVAIGGVEGVRENIQDAKSLMTTLNSLHSNIPDARQLIAARSEAKEHIQNLKIWIELTLPESATRNGITDYFDKN</sequence>
<comment type="caution">
    <text evidence="1">The sequence shown here is derived from an EMBL/GenBank/DDBJ whole genome shotgun (WGS) entry which is preliminary data.</text>
</comment>
<keyword evidence="2" id="KW-1185">Reference proteome</keyword>
<reference evidence="1 2" key="1">
    <citation type="journal article" date="2019" name="Sci. Rep.">
        <title>Comparative genomics of chytrid fungi reveal insights into the obligate biotrophic and pathogenic lifestyle of Synchytrium endobioticum.</title>
        <authorList>
            <person name="van de Vossenberg B.T.L.H."/>
            <person name="Warris S."/>
            <person name="Nguyen H.D.T."/>
            <person name="van Gent-Pelzer M.P.E."/>
            <person name="Joly D.L."/>
            <person name="van de Geest H.C."/>
            <person name="Bonants P.J.M."/>
            <person name="Smith D.S."/>
            <person name="Levesque C.A."/>
            <person name="van der Lee T.A.J."/>
        </authorList>
    </citation>
    <scope>NUCLEOTIDE SEQUENCE [LARGE SCALE GENOMIC DNA]</scope>
    <source>
        <strain evidence="1 2">CBS 675.73</strain>
    </source>
</reference>
<dbReference type="OrthoDB" id="2127608at2759"/>
<accession>A0A507F5U7</accession>
<protein>
    <submittedName>
        <fullName evidence="1">Uncharacterized protein</fullName>
    </submittedName>
</protein>
<proteinExistence type="predicted"/>
<evidence type="ECO:0000313" key="1">
    <source>
        <dbReference type="EMBL" id="TPX71000.1"/>
    </source>
</evidence>
<gene>
    <name evidence="1" type="ORF">CcCBS67573_g06344</name>
</gene>
<name>A0A507F5U7_9FUNG</name>
<organism evidence="1 2">
    <name type="scientific">Chytriomyces confervae</name>
    <dbReference type="NCBI Taxonomy" id="246404"/>
    <lineage>
        <taxon>Eukaryota</taxon>
        <taxon>Fungi</taxon>
        <taxon>Fungi incertae sedis</taxon>
        <taxon>Chytridiomycota</taxon>
        <taxon>Chytridiomycota incertae sedis</taxon>
        <taxon>Chytridiomycetes</taxon>
        <taxon>Chytridiales</taxon>
        <taxon>Chytriomycetaceae</taxon>
        <taxon>Chytriomyces</taxon>
    </lineage>
</organism>
<evidence type="ECO:0000313" key="2">
    <source>
        <dbReference type="Proteomes" id="UP000320333"/>
    </source>
</evidence>